<dbReference type="EMBL" id="AM114193">
    <property type="protein sequence ID" value="CAJ38179.1"/>
    <property type="molecule type" value="Genomic_DNA"/>
</dbReference>
<protein>
    <submittedName>
        <fullName evidence="1">Uncharacterized protein</fullName>
    </submittedName>
</protein>
<sequence length="119" mass="13607">MFLRNYIPAFQIYHSHNYGLLTIPLSLQWRMSHIGNFLTDGDQMVNIKNVTLNDPQFTIEKQCDRCLNVLYFSEAVLTDVETDTEGNVIRSSIICPICGNVIVLYSRSVDTQDFVVDQA</sequence>
<accession>Q0W0B4</accession>
<evidence type="ECO:0000313" key="2">
    <source>
        <dbReference type="Proteomes" id="UP000000663"/>
    </source>
</evidence>
<dbReference type="Proteomes" id="UP000000663">
    <property type="component" value="Chromosome"/>
</dbReference>
<gene>
    <name evidence="1" type="ORF">RRC487</name>
</gene>
<reference evidence="1 2" key="1">
    <citation type="journal article" date="2006" name="Science">
        <title>Genome of rice cluster I archaea -- the key methane producers in the rice rhizosphere.</title>
        <authorList>
            <person name="Erkel C."/>
            <person name="Kube M."/>
            <person name="Reinhardt R."/>
            <person name="Liesack W."/>
        </authorList>
    </citation>
    <scope>NUCLEOTIDE SEQUENCE [LARGE SCALE GENOMIC DNA]</scope>
    <source>
        <strain evidence="2">DSM 22066 / NBRC 105507 / MRE50</strain>
    </source>
</reference>
<proteinExistence type="predicted"/>
<evidence type="ECO:0000313" key="1">
    <source>
        <dbReference type="EMBL" id="CAJ38179.1"/>
    </source>
</evidence>
<keyword evidence="2" id="KW-1185">Reference proteome</keyword>
<organism evidence="1 2">
    <name type="scientific">Methanocella arvoryzae (strain DSM 22066 / NBRC 105507 / MRE50)</name>
    <dbReference type="NCBI Taxonomy" id="351160"/>
    <lineage>
        <taxon>Archaea</taxon>
        <taxon>Methanobacteriati</taxon>
        <taxon>Methanobacteriota</taxon>
        <taxon>Stenosarchaea group</taxon>
        <taxon>Methanomicrobia</taxon>
        <taxon>Methanocellales</taxon>
        <taxon>Methanocellaceae</taxon>
        <taxon>Methanocella</taxon>
    </lineage>
</organism>
<dbReference type="KEGG" id="rci:RRC487"/>
<dbReference type="AlphaFoldDB" id="Q0W0B4"/>
<dbReference type="STRING" id="351160.RRC487"/>
<name>Q0W0B4_METAR</name>